<organism evidence="11 12">
    <name type="scientific">Chelonobacter oris</name>
    <dbReference type="NCBI Taxonomy" id="505317"/>
    <lineage>
        <taxon>Bacteria</taxon>
        <taxon>Pseudomonadati</taxon>
        <taxon>Pseudomonadota</taxon>
        <taxon>Gammaproteobacteria</taxon>
        <taxon>Pasteurellales</taxon>
        <taxon>Pasteurellaceae</taxon>
        <taxon>Chelonobacter</taxon>
    </lineage>
</organism>
<evidence type="ECO:0000256" key="2">
    <source>
        <dbReference type="ARBA" id="ARBA00022448"/>
    </source>
</evidence>
<dbReference type="GO" id="GO:0009306">
    <property type="term" value="P:protein secretion"/>
    <property type="evidence" value="ECO:0007669"/>
    <property type="project" value="InterPro"/>
</dbReference>
<evidence type="ECO:0000256" key="3">
    <source>
        <dbReference type="ARBA" id="ARBA00022729"/>
    </source>
</evidence>
<keyword evidence="2 7" id="KW-0813">Transport</keyword>
<keyword evidence="4" id="KW-0472">Membrane</keyword>
<evidence type="ECO:0000313" key="11">
    <source>
        <dbReference type="EMBL" id="KGQ69908.1"/>
    </source>
</evidence>
<evidence type="ECO:0000259" key="9">
    <source>
        <dbReference type="Pfam" id="PF00263"/>
    </source>
</evidence>
<feature type="signal peptide" evidence="8">
    <location>
        <begin position="1"/>
        <end position="22"/>
    </location>
</feature>
<feature type="domain" description="NolW-like" evidence="10">
    <location>
        <begin position="124"/>
        <end position="186"/>
    </location>
</feature>
<dbReference type="AlphaFoldDB" id="A0A0A3AKI3"/>
<accession>A0A0A3AKI3</accession>
<dbReference type="InterPro" id="IPR005644">
    <property type="entry name" value="NolW-like"/>
</dbReference>
<dbReference type="Proteomes" id="UP000030380">
    <property type="component" value="Unassembled WGS sequence"/>
</dbReference>
<dbReference type="PANTHER" id="PTHR30604:SF1">
    <property type="entry name" value="DNA UTILIZATION PROTEIN HOFQ"/>
    <property type="match status" value="1"/>
</dbReference>
<dbReference type="OrthoDB" id="9775455at2"/>
<feature type="chain" id="PRO_5002009123" evidence="8">
    <location>
        <begin position="23"/>
        <end position="452"/>
    </location>
</feature>
<dbReference type="InterPro" id="IPR038591">
    <property type="entry name" value="NolW-like_sf"/>
</dbReference>
<protein>
    <submittedName>
        <fullName evidence="11">Secretin</fullName>
    </submittedName>
</protein>
<dbReference type="Pfam" id="PF00263">
    <property type="entry name" value="Secretin"/>
    <property type="match status" value="1"/>
</dbReference>
<keyword evidence="3 8" id="KW-0732">Signal</keyword>
<comment type="caution">
    <text evidence="11">The sequence shown here is derived from an EMBL/GenBank/DDBJ whole genome shotgun (WGS) entry which is preliminary data.</text>
</comment>
<dbReference type="Pfam" id="PF03958">
    <property type="entry name" value="Secretin_N"/>
    <property type="match status" value="1"/>
</dbReference>
<dbReference type="InterPro" id="IPR001775">
    <property type="entry name" value="GspD/PilQ"/>
</dbReference>
<evidence type="ECO:0000256" key="7">
    <source>
        <dbReference type="RuleBase" id="RU004004"/>
    </source>
</evidence>
<dbReference type="PANTHER" id="PTHR30604">
    <property type="entry name" value="PROTEIN TRANSPORT PROTEIN HOFQ"/>
    <property type="match status" value="1"/>
</dbReference>
<dbReference type="EMBL" id="JSUM01000014">
    <property type="protein sequence ID" value="KGQ69908.1"/>
    <property type="molecule type" value="Genomic_DNA"/>
</dbReference>
<evidence type="ECO:0000256" key="6">
    <source>
        <dbReference type="RuleBase" id="RU004003"/>
    </source>
</evidence>
<evidence type="ECO:0000256" key="8">
    <source>
        <dbReference type="SAM" id="SignalP"/>
    </source>
</evidence>
<comment type="subcellular location">
    <subcellularLocation>
        <location evidence="7">Cell outer membrane</location>
    </subcellularLocation>
    <subcellularLocation>
        <location evidence="1">Membrane</location>
    </subcellularLocation>
</comment>
<comment type="similarity">
    <text evidence="6">Belongs to the bacterial secretin family.</text>
</comment>
<feature type="domain" description="Type II/III secretion system secretin-like" evidence="9">
    <location>
        <begin position="268"/>
        <end position="428"/>
    </location>
</feature>
<name>A0A0A3AKI3_9PAST</name>
<dbReference type="InterPro" id="IPR004846">
    <property type="entry name" value="T2SS/T3SS_dom"/>
</dbReference>
<dbReference type="STRING" id="505317.OA57_09790"/>
<evidence type="ECO:0000259" key="10">
    <source>
        <dbReference type="Pfam" id="PF03958"/>
    </source>
</evidence>
<sequence length="452" mass="49577">MRLLLTRITLSVLLIASPFVAAAEKKDLPPDRFTLILKQAPLVGTLHYLAQQHDVNLVLDDDLKGNISLHLKQTQFDPLLKAISKIHPLEIETFGGNYFITAKTAPETPTTALAAENKLQTVKIALQHAKAADIMQSLNSGSGSLLSAGGSITFDDRSNSLILQDQPQAIANLRRIIQQLDQPTQQVLIEARIVTISDESLRELGVRWGLFKPSGQSHRLAGSLEANGFAEIENQLNINFGSEYSNAAGVSLQVAKIGSRLLDLELTALERENNVNIIASPRLLTTNKKSASIKQGTEIPYLVNNTRNDTQSVEFRDAVLGLEVTPHISHDNTILLDLMISQNSPGNSVAYGNNQMTTIDKQEIQTQVFARHGETIVLGGVFHDTIVDGQDSVPLLGELPGIKHLFGKETKRHAKRELVIFVTPHIVQPQQIPALQIPTAPKQPIRPFVYGF</sequence>
<reference evidence="11 12" key="1">
    <citation type="submission" date="2014-11" db="EMBL/GenBank/DDBJ databases">
        <title>Draft genome sequence of Chelonobacter oris 1662T, associated with respiratory disease in Hermann's Tortoises.</title>
        <authorList>
            <person name="Kudirkiene E."/>
            <person name="Hansen M.J."/>
            <person name="Bojesen A.M."/>
        </authorList>
    </citation>
    <scope>NUCLEOTIDE SEQUENCE [LARGE SCALE GENOMIC DNA]</scope>
    <source>
        <strain evidence="11 12">1662</strain>
    </source>
</reference>
<dbReference type="InterPro" id="IPR051808">
    <property type="entry name" value="Type_IV_pilus_biogenesis"/>
</dbReference>
<evidence type="ECO:0000256" key="5">
    <source>
        <dbReference type="ARBA" id="ARBA00023237"/>
    </source>
</evidence>
<dbReference type="NCBIfam" id="TIGR02515">
    <property type="entry name" value="IV_pilus_PilQ"/>
    <property type="match status" value="1"/>
</dbReference>
<dbReference type="InterPro" id="IPR013355">
    <property type="entry name" value="Pilus_4_PilQ"/>
</dbReference>
<dbReference type="RefSeq" id="WP_034617001.1">
    <property type="nucleotide sequence ID" value="NZ_JSUM01000014.1"/>
</dbReference>
<gene>
    <name evidence="11" type="ORF">OA57_09790</name>
</gene>
<evidence type="ECO:0000256" key="1">
    <source>
        <dbReference type="ARBA" id="ARBA00004370"/>
    </source>
</evidence>
<evidence type="ECO:0000256" key="4">
    <source>
        <dbReference type="ARBA" id="ARBA00023136"/>
    </source>
</evidence>
<dbReference type="Gene3D" id="3.30.1370.120">
    <property type="match status" value="1"/>
</dbReference>
<keyword evidence="12" id="KW-1185">Reference proteome</keyword>
<dbReference type="PRINTS" id="PR00811">
    <property type="entry name" value="BCTERIALGSPD"/>
</dbReference>
<dbReference type="Gene3D" id="3.30.1370.130">
    <property type="match status" value="1"/>
</dbReference>
<evidence type="ECO:0000313" key="12">
    <source>
        <dbReference type="Proteomes" id="UP000030380"/>
    </source>
</evidence>
<proteinExistence type="inferred from homology"/>
<dbReference type="GO" id="GO:0009279">
    <property type="term" value="C:cell outer membrane"/>
    <property type="evidence" value="ECO:0007669"/>
    <property type="project" value="UniProtKB-SubCell"/>
</dbReference>
<keyword evidence="5" id="KW-0998">Cell outer membrane</keyword>